<feature type="domain" description="Tetrapyrrole biosynthesis uroporphyrinogen III synthase" evidence="10">
    <location>
        <begin position="14"/>
        <end position="242"/>
    </location>
</feature>
<evidence type="ECO:0000256" key="3">
    <source>
        <dbReference type="ARBA" id="ARBA00013109"/>
    </source>
</evidence>
<organism evidence="13 14">
    <name type="scientific">Candidatus Williamhamiltonella defendens</name>
    <dbReference type="NCBI Taxonomy" id="138072"/>
    <lineage>
        <taxon>Bacteria</taxon>
        <taxon>Pseudomonadati</taxon>
        <taxon>Pseudomonadota</taxon>
        <taxon>Gammaproteobacteria</taxon>
        <taxon>Enterobacterales</taxon>
        <taxon>Enterobacteriaceae</taxon>
        <taxon>aphid secondary symbionts</taxon>
        <taxon>Candidatus Williamhamiltonella</taxon>
    </lineage>
</organism>
<dbReference type="Proteomes" id="UP000792865">
    <property type="component" value="Chromosome"/>
</dbReference>
<dbReference type="Proteomes" id="UP000230008">
    <property type="component" value="Chromosome"/>
</dbReference>
<dbReference type="AlphaFoldDB" id="A0A2D3T6Y2"/>
<dbReference type="PANTHER" id="PTHR38042">
    <property type="entry name" value="UROPORPHYRINOGEN-III SYNTHASE, CHLOROPLASTIC"/>
    <property type="match status" value="1"/>
</dbReference>
<evidence type="ECO:0000256" key="1">
    <source>
        <dbReference type="ARBA" id="ARBA00004772"/>
    </source>
</evidence>
<dbReference type="OMA" id="VRYWEVY"/>
<reference evidence="14 15" key="1">
    <citation type="submission" date="2016-10" db="EMBL/GenBank/DDBJ databases">
        <authorList>
            <person name="Chevignon G."/>
        </authorList>
    </citation>
    <scope>NUCLEOTIDE SEQUENCE [LARGE SCALE GENOMIC DNA]</scope>
    <source>
        <strain evidence="15">A2C</strain>
        <strain evidence="14">ZA17</strain>
    </source>
</reference>
<dbReference type="EMBL" id="CP017613">
    <property type="protein sequence ID" value="ATW33523.1"/>
    <property type="molecule type" value="Genomic_DNA"/>
</dbReference>
<comment type="pathway">
    <text evidence="1 9">Porphyrin-containing compound metabolism; protoporphyrin-IX biosynthesis; coproporphyrinogen-III from 5-aminolevulinate: step 3/4.</text>
</comment>
<dbReference type="GeneID" id="66260559"/>
<evidence type="ECO:0000313" key="15">
    <source>
        <dbReference type="Proteomes" id="UP000230008"/>
    </source>
</evidence>
<evidence type="ECO:0000256" key="6">
    <source>
        <dbReference type="ARBA" id="ARBA00037589"/>
    </source>
</evidence>
<dbReference type="EC" id="4.2.1.75" evidence="3 9"/>
<keyword evidence="4 9" id="KW-0456">Lyase</keyword>
<comment type="catalytic activity">
    <reaction evidence="8 9">
        <text>hydroxymethylbilane = uroporphyrinogen III + H2O</text>
        <dbReference type="Rhea" id="RHEA:18965"/>
        <dbReference type="ChEBI" id="CHEBI:15377"/>
        <dbReference type="ChEBI" id="CHEBI:57308"/>
        <dbReference type="ChEBI" id="CHEBI:57845"/>
        <dbReference type="EC" id="4.2.1.75"/>
    </reaction>
</comment>
<evidence type="ECO:0000313" key="13">
    <source>
        <dbReference type="EMBL" id="ATW33523.1"/>
    </source>
</evidence>
<reference evidence="14 15" key="3">
    <citation type="submission" date="2017-11" db="EMBL/GenBank/DDBJ databases">
        <title>PacBio sequencing of new strain of the secondary endosymbiont Candidatus Hamiltonella defensa.</title>
        <authorList>
            <person name="Strand M.R."/>
            <person name="Oliver K."/>
        </authorList>
    </citation>
    <scope>NUCLEOTIDE SEQUENCE [LARGE SCALE GENOMIC DNA]</scope>
    <source>
        <strain evidence="15">A2C</strain>
        <strain evidence="14">ZA17</strain>
    </source>
</reference>
<accession>A0A2D3T6Y2</accession>
<dbReference type="UniPathway" id="UPA00251">
    <property type="reaction ID" value="UER00320"/>
</dbReference>
<dbReference type="InterPro" id="IPR036108">
    <property type="entry name" value="4pyrrol_syn_uPrphyn_synt_sf"/>
</dbReference>
<dbReference type="GO" id="GO:0006780">
    <property type="term" value="P:uroporphyrinogen III biosynthetic process"/>
    <property type="evidence" value="ECO:0007669"/>
    <property type="project" value="UniProtKB-UniRule"/>
</dbReference>
<dbReference type="Pfam" id="PF02602">
    <property type="entry name" value="HEM4"/>
    <property type="match status" value="1"/>
</dbReference>
<reference evidence="13" key="4">
    <citation type="journal article" date="2018" name="Genome Biol. Evol.">
        <title>Culture-Facilitated Comparative Genomics of the Facultative Symbiont Hamiltonella defensa.</title>
        <authorList>
            <person name="Chevignon G."/>
            <person name="Boyd B.M."/>
            <person name="Brandt J.W."/>
            <person name="Oliver K.M."/>
            <person name="Strand M.R."/>
        </authorList>
    </citation>
    <scope>NUCLEOTIDE SEQUENCE</scope>
    <source>
        <strain evidence="12">A2C</strain>
        <strain evidence="13">ZA17</strain>
    </source>
</reference>
<dbReference type="InterPro" id="IPR039793">
    <property type="entry name" value="UROS/Hem4"/>
</dbReference>
<name>A0A2D3T6Y2_9ENTR</name>
<proteinExistence type="inferred from homology"/>
<dbReference type="SUPFAM" id="SSF69618">
    <property type="entry name" value="HemD-like"/>
    <property type="match status" value="1"/>
</dbReference>
<dbReference type="PANTHER" id="PTHR38042:SF1">
    <property type="entry name" value="UROPORPHYRINOGEN-III SYNTHASE, CHLOROPLASTIC"/>
    <property type="match status" value="1"/>
</dbReference>
<reference evidence="11" key="2">
    <citation type="submission" date="2017-08" db="EMBL/GenBank/DDBJ databases">
        <title>Genome sequence of Candidatus Hamiltonella defensa from Acyrthosiphon pisum strain MI47.</title>
        <authorList>
            <person name="Patel V.A."/>
            <person name="Chevignon G."/>
            <person name="Russell J.A."/>
            <person name="Oliver K.M."/>
        </authorList>
    </citation>
    <scope>NUCLEOTIDE SEQUENCE</scope>
    <source>
        <strain evidence="11">MI47</strain>
    </source>
</reference>
<dbReference type="GO" id="GO:0004852">
    <property type="term" value="F:uroporphyrinogen-III synthase activity"/>
    <property type="evidence" value="ECO:0007669"/>
    <property type="project" value="UniProtKB-UniRule"/>
</dbReference>
<dbReference type="CDD" id="cd06578">
    <property type="entry name" value="HemD"/>
    <property type="match status" value="1"/>
</dbReference>
<protein>
    <recommendedName>
        <fullName evidence="7 9">Uroporphyrinogen-III synthase</fullName>
        <ecNumber evidence="3 9">4.2.1.75</ecNumber>
    </recommendedName>
</protein>
<dbReference type="GO" id="GO:0006782">
    <property type="term" value="P:protoporphyrinogen IX biosynthetic process"/>
    <property type="evidence" value="ECO:0007669"/>
    <property type="project" value="UniProtKB-UniRule"/>
</dbReference>
<comment type="function">
    <text evidence="6 9">Catalyzes cyclization of the linear tetrapyrrole, hydroxymethylbilane, to the macrocyclic uroporphyrinogen III.</text>
</comment>
<comment type="similarity">
    <text evidence="2 9">Belongs to the uroporphyrinogen-III synthase family.</text>
</comment>
<dbReference type="EMBL" id="CP017606">
    <property type="protein sequence ID" value="ATW29546.1"/>
    <property type="molecule type" value="Genomic_DNA"/>
</dbReference>
<dbReference type="Gene3D" id="3.40.50.10090">
    <property type="match status" value="2"/>
</dbReference>
<evidence type="ECO:0000313" key="14">
    <source>
        <dbReference type="Proteomes" id="UP000229055"/>
    </source>
</evidence>
<dbReference type="InterPro" id="IPR003754">
    <property type="entry name" value="4pyrrol_synth_uPrphyn_synth"/>
</dbReference>
<keyword evidence="5 9" id="KW-0627">Porphyrin biosynthesis</keyword>
<evidence type="ECO:0000256" key="7">
    <source>
        <dbReference type="ARBA" id="ARBA00040167"/>
    </source>
</evidence>
<gene>
    <name evidence="12" type="ORF">BJP41_03350</name>
    <name evidence="13" type="ORF">BJP43_03625</name>
    <name evidence="11" type="ORF">CJJ18_04960</name>
</gene>
<evidence type="ECO:0000256" key="2">
    <source>
        <dbReference type="ARBA" id="ARBA00008133"/>
    </source>
</evidence>
<evidence type="ECO:0000313" key="11">
    <source>
        <dbReference type="EMBL" id="ASV33494.1"/>
    </source>
</evidence>
<evidence type="ECO:0000256" key="9">
    <source>
        <dbReference type="RuleBase" id="RU366031"/>
    </source>
</evidence>
<dbReference type="NCBIfam" id="NF004582">
    <property type="entry name" value="PRK05928.1-1"/>
    <property type="match status" value="1"/>
</dbReference>
<sequence>MVVLVTRPSPMGEELVQFIQAHGHTAYHYPLIEFSQGRDLMELSQRITQMREEDMIFVVSKTAIDYLASFFKNNPLSWPPSIFYYAIGRNTAQAWQKINPFKIRYPLNQETSEGLLALANLQFINKKTALILRGNGGRELLGDRLKKRGAQIIYCECYQRHPVHYDGAQKSIQWQRLKVDTVVVTSEEMLHRIYALVPEEARFAWLIKSRLIVVSARLANIATHLGWHHIQIAENASNESLLHTVLSI</sequence>
<evidence type="ECO:0000259" key="10">
    <source>
        <dbReference type="Pfam" id="PF02602"/>
    </source>
</evidence>
<dbReference type="RefSeq" id="WP_015873258.1">
    <property type="nucleotide sequence ID" value="NZ_CADIJH010000003.1"/>
</dbReference>
<evidence type="ECO:0000313" key="12">
    <source>
        <dbReference type="EMBL" id="ATW29546.1"/>
    </source>
</evidence>
<dbReference type="EMBL" id="CP022932">
    <property type="protein sequence ID" value="ASV33494.1"/>
    <property type="molecule type" value="Genomic_DNA"/>
</dbReference>
<evidence type="ECO:0000256" key="5">
    <source>
        <dbReference type="ARBA" id="ARBA00023244"/>
    </source>
</evidence>
<dbReference type="Proteomes" id="UP000229055">
    <property type="component" value="Chromosome"/>
</dbReference>
<evidence type="ECO:0000256" key="4">
    <source>
        <dbReference type="ARBA" id="ARBA00023239"/>
    </source>
</evidence>
<evidence type="ECO:0000256" key="8">
    <source>
        <dbReference type="ARBA" id="ARBA00048617"/>
    </source>
</evidence>